<dbReference type="PRINTS" id="PR00039">
    <property type="entry name" value="HTHLYSR"/>
</dbReference>
<keyword evidence="2" id="KW-0805">Transcription regulation</keyword>
<evidence type="ECO:0000256" key="3">
    <source>
        <dbReference type="ARBA" id="ARBA00023125"/>
    </source>
</evidence>
<dbReference type="Gene3D" id="3.40.190.290">
    <property type="match status" value="1"/>
</dbReference>
<dbReference type="GO" id="GO:0006351">
    <property type="term" value="P:DNA-templated transcription"/>
    <property type="evidence" value="ECO:0007669"/>
    <property type="project" value="TreeGrafter"/>
</dbReference>
<dbReference type="PANTHER" id="PTHR30537">
    <property type="entry name" value="HTH-TYPE TRANSCRIPTIONAL REGULATOR"/>
    <property type="match status" value="1"/>
</dbReference>
<evidence type="ECO:0000313" key="6">
    <source>
        <dbReference type="EMBL" id="QDG53003.1"/>
    </source>
</evidence>
<evidence type="ECO:0000256" key="1">
    <source>
        <dbReference type="ARBA" id="ARBA00009437"/>
    </source>
</evidence>
<feature type="domain" description="HTH lysR-type" evidence="5">
    <location>
        <begin position="1"/>
        <end position="59"/>
    </location>
</feature>
<comment type="similarity">
    <text evidence="1">Belongs to the LysR transcriptional regulatory family.</text>
</comment>
<dbReference type="CDD" id="cd08422">
    <property type="entry name" value="PBP2_CrgA_like"/>
    <property type="match status" value="1"/>
</dbReference>
<dbReference type="FunFam" id="3.40.190.290:FF:000001">
    <property type="entry name" value="Transcriptional regulator, LysR family"/>
    <property type="match status" value="1"/>
</dbReference>
<dbReference type="InterPro" id="IPR005119">
    <property type="entry name" value="LysR_subst-bd"/>
</dbReference>
<reference evidence="6 7" key="1">
    <citation type="submission" date="2019-06" db="EMBL/GenBank/DDBJ databases">
        <title>Persicimonas caeni gen. nov., sp. nov., a predatory bacterium isolated from solar saltern.</title>
        <authorList>
            <person name="Wang S."/>
        </authorList>
    </citation>
    <scope>NUCLEOTIDE SEQUENCE [LARGE SCALE GENOMIC DNA]</scope>
    <source>
        <strain evidence="6 7">YN101</strain>
    </source>
</reference>
<keyword evidence="7" id="KW-1185">Reference proteome</keyword>
<dbReference type="AlphaFoldDB" id="A0A4Y6PXL6"/>
<dbReference type="GO" id="GO:0003700">
    <property type="term" value="F:DNA-binding transcription factor activity"/>
    <property type="evidence" value="ECO:0007669"/>
    <property type="project" value="InterPro"/>
</dbReference>
<dbReference type="SUPFAM" id="SSF53850">
    <property type="entry name" value="Periplasmic binding protein-like II"/>
    <property type="match status" value="1"/>
</dbReference>
<dbReference type="FunFam" id="1.10.10.10:FF:000001">
    <property type="entry name" value="LysR family transcriptional regulator"/>
    <property type="match status" value="1"/>
</dbReference>
<dbReference type="EMBL" id="CP041186">
    <property type="protein sequence ID" value="QDG53003.1"/>
    <property type="molecule type" value="Genomic_DNA"/>
</dbReference>
<dbReference type="Proteomes" id="UP000315995">
    <property type="component" value="Chromosome"/>
</dbReference>
<protein>
    <submittedName>
        <fullName evidence="6">LysR family transcriptional regulator</fullName>
    </submittedName>
</protein>
<dbReference type="Pfam" id="PF00126">
    <property type="entry name" value="HTH_1"/>
    <property type="match status" value="1"/>
</dbReference>
<dbReference type="InterPro" id="IPR058163">
    <property type="entry name" value="LysR-type_TF_proteobact-type"/>
</dbReference>
<dbReference type="PANTHER" id="PTHR30537:SF5">
    <property type="entry name" value="HTH-TYPE TRANSCRIPTIONAL ACTIVATOR TTDR-RELATED"/>
    <property type="match status" value="1"/>
</dbReference>
<keyword evidence="3" id="KW-0238">DNA-binding</keyword>
<proteinExistence type="inferred from homology"/>
<evidence type="ECO:0000259" key="5">
    <source>
        <dbReference type="PROSITE" id="PS50931"/>
    </source>
</evidence>
<evidence type="ECO:0000256" key="4">
    <source>
        <dbReference type="ARBA" id="ARBA00023163"/>
    </source>
</evidence>
<dbReference type="OrthoDB" id="5416547at2"/>
<name>A0A4Y6PXL6_PERCE</name>
<dbReference type="InterPro" id="IPR000847">
    <property type="entry name" value="LysR_HTH_N"/>
</dbReference>
<organism evidence="6 7">
    <name type="scientific">Persicimonas caeni</name>
    <dbReference type="NCBI Taxonomy" id="2292766"/>
    <lineage>
        <taxon>Bacteria</taxon>
        <taxon>Deltaproteobacteria</taxon>
        <taxon>Bradymonadales</taxon>
        <taxon>Bradymonadaceae</taxon>
        <taxon>Persicimonas</taxon>
    </lineage>
</organism>
<dbReference type="Gene3D" id="1.10.10.10">
    <property type="entry name" value="Winged helix-like DNA-binding domain superfamily/Winged helix DNA-binding domain"/>
    <property type="match status" value="1"/>
</dbReference>
<dbReference type="Pfam" id="PF03466">
    <property type="entry name" value="LysR_substrate"/>
    <property type="match status" value="1"/>
</dbReference>
<dbReference type="SUPFAM" id="SSF46785">
    <property type="entry name" value="Winged helix' DNA-binding domain"/>
    <property type="match status" value="1"/>
</dbReference>
<dbReference type="GO" id="GO:0043565">
    <property type="term" value="F:sequence-specific DNA binding"/>
    <property type="evidence" value="ECO:0007669"/>
    <property type="project" value="TreeGrafter"/>
</dbReference>
<evidence type="ECO:0000313" key="7">
    <source>
        <dbReference type="Proteomes" id="UP000315995"/>
    </source>
</evidence>
<dbReference type="RefSeq" id="WP_141199464.1">
    <property type="nucleotide sequence ID" value="NZ_CP041186.1"/>
</dbReference>
<sequence length="305" mass="33911">MANISELEIFVTVVDAGSFTAAAEQLGVSKSHVSKQVSALEDRLGAQLLHRTTRSLSVTDAGQAFYERGALILEQLEEAERAVMQLQTKPRGRLKVSVPMTFGLRHLAPLVAEFLQEYPEISIDLDLSDRKVDMIDEGFDLAIRIGELQDSSLMVRKLAPATRYCCASPEYLEAHGTPRHPAELADHECLEYAYGRLNTWQFVSPDGDEHFVQVSGRLRANNGEVLVESCVAGLGVALIPDFMLGDHLQSGRLVRLLDDWLEWNAGVYALYPHNRHLSAKVRRFVDFLVDKLSPAPWLQDAAAQS</sequence>
<dbReference type="InterPro" id="IPR036390">
    <property type="entry name" value="WH_DNA-bd_sf"/>
</dbReference>
<keyword evidence="4" id="KW-0804">Transcription</keyword>
<evidence type="ECO:0000256" key="2">
    <source>
        <dbReference type="ARBA" id="ARBA00023015"/>
    </source>
</evidence>
<dbReference type="InterPro" id="IPR036388">
    <property type="entry name" value="WH-like_DNA-bd_sf"/>
</dbReference>
<gene>
    <name evidence="6" type="ORF">FIV42_20305</name>
</gene>
<accession>A0A4Y6PXL6</accession>
<accession>A0A5B8Y8D6</accession>
<dbReference type="PROSITE" id="PS50931">
    <property type="entry name" value="HTH_LYSR"/>
    <property type="match status" value="1"/>
</dbReference>